<evidence type="ECO:0000313" key="3">
    <source>
        <dbReference type="Proteomes" id="UP000076858"/>
    </source>
</evidence>
<gene>
    <name evidence="2" type="ORF">APZ42_016580</name>
</gene>
<sequence length="78" mass="8349">MLTAHHNLSSIPESETAKRTMKVTHTHALVTSKDIIGWRGSFRWEGISPGEERQSWTAAAAPAAAGLAVVVVLVKVSV</sequence>
<comment type="caution">
    <text evidence="2">The sequence shown here is derived from an EMBL/GenBank/DDBJ whole genome shotgun (WGS) entry which is preliminary data.</text>
</comment>
<dbReference type="AlphaFoldDB" id="A0A0P5BIW0"/>
<organism evidence="2 3">
    <name type="scientific">Daphnia magna</name>
    <dbReference type="NCBI Taxonomy" id="35525"/>
    <lineage>
        <taxon>Eukaryota</taxon>
        <taxon>Metazoa</taxon>
        <taxon>Ecdysozoa</taxon>
        <taxon>Arthropoda</taxon>
        <taxon>Crustacea</taxon>
        <taxon>Branchiopoda</taxon>
        <taxon>Diplostraca</taxon>
        <taxon>Cladocera</taxon>
        <taxon>Anomopoda</taxon>
        <taxon>Daphniidae</taxon>
        <taxon>Daphnia</taxon>
    </lineage>
</organism>
<feature type="compositionally biased region" description="Polar residues" evidence="1">
    <location>
        <begin position="1"/>
        <end position="13"/>
    </location>
</feature>
<keyword evidence="3" id="KW-1185">Reference proteome</keyword>
<evidence type="ECO:0000256" key="1">
    <source>
        <dbReference type="SAM" id="MobiDB-lite"/>
    </source>
</evidence>
<reference evidence="2 3" key="1">
    <citation type="submission" date="2016-03" db="EMBL/GenBank/DDBJ databases">
        <title>EvidentialGene: Evidence-directed Construction of Genes on Genomes.</title>
        <authorList>
            <person name="Gilbert D.G."/>
            <person name="Choi J.-H."/>
            <person name="Mockaitis K."/>
            <person name="Colbourne J."/>
            <person name="Pfrender M."/>
        </authorList>
    </citation>
    <scope>NUCLEOTIDE SEQUENCE [LARGE SCALE GENOMIC DNA]</scope>
    <source>
        <strain evidence="2 3">Xinb3</strain>
        <tissue evidence="2">Complete organism</tissue>
    </source>
</reference>
<name>A0A0P5BIW0_9CRUS</name>
<protein>
    <submittedName>
        <fullName evidence="2">Uncharacterized protein</fullName>
    </submittedName>
</protein>
<dbReference type="Proteomes" id="UP000076858">
    <property type="component" value="Unassembled WGS sequence"/>
</dbReference>
<accession>A0A0P5BIW0</accession>
<proteinExistence type="predicted"/>
<dbReference type="EMBL" id="LRGB01000626">
    <property type="protein sequence ID" value="KZS17668.1"/>
    <property type="molecule type" value="Genomic_DNA"/>
</dbReference>
<evidence type="ECO:0000313" key="2">
    <source>
        <dbReference type="EMBL" id="KZS17668.1"/>
    </source>
</evidence>
<feature type="region of interest" description="Disordered" evidence="1">
    <location>
        <begin position="1"/>
        <end position="21"/>
    </location>
</feature>